<dbReference type="AlphaFoldDB" id="A0A067QXE8"/>
<organism evidence="1 2">
    <name type="scientific">Zootermopsis nevadensis</name>
    <name type="common">Dampwood termite</name>
    <dbReference type="NCBI Taxonomy" id="136037"/>
    <lineage>
        <taxon>Eukaryota</taxon>
        <taxon>Metazoa</taxon>
        <taxon>Ecdysozoa</taxon>
        <taxon>Arthropoda</taxon>
        <taxon>Hexapoda</taxon>
        <taxon>Insecta</taxon>
        <taxon>Pterygota</taxon>
        <taxon>Neoptera</taxon>
        <taxon>Polyneoptera</taxon>
        <taxon>Dictyoptera</taxon>
        <taxon>Blattodea</taxon>
        <taxon>Blattoidea</taxon>
        <taxon>Termitoidae</taxon>
        <taxon>Termopsidae</taxon>
        <taxon>Zootermopsis</taxon>
    </lineage>
</organism>
<dbReference type="InParanoid" id="A0A067QXE8"/>
<dbReference type="Proteomes" id="UP000027135">
    <property type="component" value="Unassembled WGS sequence"/>
</dbReference>
<keyword evidence="2" id="KW-1185">Reference proteome</keyword>
<protein>
    <submittedName>
        <fullName evidence="1">Uncharacterized protein</fullName>
    </submittedName>
</protein>
<gene>
    <name evidence="1" type="ORF">L798_11091</name>
</gene>
<name>A0A067QXE8_ZOONE</name>
<proteinExistence type="predicted"/>
<accession>A0A067QXE8</accession>
<evidence type="ECO:0000313" key="2">
    <source>
        <dbReference type="Proteomes" id="UP000027135"/>
    </source>
</evidence>
<reference evidence="1 2" key="1">
    <citation type="journal article" date="2014" name="Nat. Commun.">
        <title>Molecular traces of alternative social organization in a termite genome.</title>
        <authorList>
            <person name="Terrapon N."/>
            <person name="Li C."/>
            <person name="Robertson H.M."/>
            <person name="Ji L."/>
            <person name="Meng X."/>
            <person name="Booth W."/>
            <person name="Chen Z."/>
            <person name="Childers C.P."/>
            <person name="Glastad K.M."/>
            <person name="Gokhale K."/>
            <person name="Gowin J."/>
            <person name="Gronenberg W."/>
            <person name="Hermansen R.A."/>
            <person name="Hu H."/>
            <person name="Hunt B.G."/>
            <person name="Huylmans A.K."/>
            <person name="Khalil S.M."/>
            <person name="Mitchell R.D."/>
            <person name="Munoz-Torres M.C."/>
            <person name="Mustard J.A."/>
            <person name="Pan H."/>
            <person name="Reese J.T."/>
            <person name="Scharf M.E."/>
            <person name="Sun F."/>
            <person name="Vogel H."/>
            <person name="Xiao J."/>
            <person name="Yang W."/>
            <person name="Yang Z."/>
            <person name="Yang Z."/>
            <person name="Zhou J."/>
            <person name="Zhu J."/>
            <person name="Brent C.S."/>
            <person name="Elsik C.G."/>
            <person name="Goodisman M.A."/>
            <person name="Liberles D.A."/>
            <person name="Roe R.M."/>
            <person name="Vargo E.L."/>
            <person name="Vilcinskas A."/>
            <person name="Wang J."/>
            <person name="Bornberg-Bauer E."/>
            <person name="Korb J."/>
            <person name="Zhang G."/>
            <person name="Liebig J."/>
        </authorList>
    </citation>
    <scope>NUCLEOTIDE SEQUENCE [LARGE SCALE GENOMIC DNA]</scope>
    <source>
        <tissue evidence="1">Whole organism</tissue>
    </source>
</reference>
<dbReference type="EMBL" id="KK852848">
    <property type="protein sequence ID" value="KDR15087.1"/>
    <property type="molecule type" value="Genomic_DNA"/>
</dbReference>
<evidence type="ECO:0000313" key="1">
    <source>
        <dbReference type="EMBL" id="KDR15087.1"/>
    </source>
</evidence>
<sequence>MVFHSDLTIHFLLITHSWTNIWTTLKHTAMPYSTTNKNNIVVMAKFIYFWQ</sequence>